<feature type="domain" description="NIPSNAP" evidence="2">
    <location>
        <begin position="160"/>
        <end position="263"/>
    </location>
</feature>
<dbReference type="SUPFAM" id="SSF54909">
    <property type="entry name" value="Dimeric alpha+beta barrel"/>
    <property type="match status" value="1"/>
</dbReference>
<evidence type="ECO:0000313" key="3">
    <source>
        <dbReference type="EMBL" id="TLV03187.1"/>
    </source>
</evidence>
<dbReference type="InterPro" id="IPR012577">
    <property type="entry name" value="NIPSNAP"/>
</dbReference>
<dbReference type="RefSeq" id="WP_138364394.1">
    <property type="nucleotide sequence ID" value="NZ_VCEJ01000002.1"/>
</dbReference>
<gene>
    <name evidence="3" type="ORF">FEN17_06125</name>
</gene>
<evidence type="ECO:0000313" key="4">
    <source>
        <dbReference type="Proteomes" id="UP000306402"/>
    </source>
</evidence>
<evidence type="ECO:0000259" key="2">
    <source>
        <dbReference type="Pfam" id="PF07978"/>
    </source>
</evidence>
<dbReference type="Proteomes" id="UP000306402">
    <property type="component" value="Unassembled WGS sequence"/>
</dbReference>
<accession>A0A5R9L482</accession>
<dbReference type="Gene3D" id="3.30.70.100">
    <property type="match status" value="2"/>
</dbReference>
<evidence type="ECO:0000256" key="1">
    <source>
        <dbReference type="SAM" id="SignalP"/>
    </source>
</evidence>
<keyword evidence="1" id="KW-0732">Signal</keyword>
<sequence>MKTIFTGRLILFCMLLTFSTSAGIFAAPPKRDFYQIKVYTIKNKDQEARLDGYLKDAYIPALHRMGVKTIGVFKPTNADTALYGKKVYVLTPMKSLDQLLTLPEKLKKDASYLSSGKDYIDAEYKNPPYTRFETIVLQAFEDAPMITQSKLTVPKSERIYELRSYEGHTEKIHANKVKMFNAGGEVPLFSRLEFNSVFYGEVIAGSTMPNLMYMTTFSDKNSREEHWKAFFASPEWTKLKADPQYQNNVSKNVTTFLYPADYSDL</sequence>
<name>A0A5R9L482_9BACT</name>
<proteinExistence type="predicted"/>
<dbReference type="InterPro" id="IPR011008">
    <property type="entry name" value="Dimeric_a/b-barrel"/>
</dbReference>
<comment type="caution">
    <text evidence="3">The sequence shown here is derived from an EMBL/GenBank/DDBJ whole genome shotgun (WGS) entry which is preliminary data.</text>
</comment>
<dbReference type="AlphaFoldDB" id="A0A5R9L482"/>
<dbReference type="EMBL" id="VCEJ01000002">
    <property type="protein sequence ID" value="TLV03187.1"/>
    <property type="molecule type" value="Genomic_DNA"/>
</dbReference>
<feature type="chain" id="PRO_5024428538" evidence="1">
    <location>
        <begin position="23"/>
        <end position="265"/>
    </location>
</feature>
<feature type="signal peptide" evidence="1">
    <location>
        <begin position="1"/>
        <end position="22"/>
    </location>
</feature>
<dbReference type="OrthoDB" id="192769at2"/>
<organism evidence="3 4">
    <name type="scientific">Dyadobacter luticola</name>
    <dbReference type="NCBI Taxonomy" id="1979387"/>
    <lineage>
        <taxon>Bacteria</taxon>
        <taxon>Pseudomonadati</taxon>
        <taxon>Bacteroidota</taxon>
        <taxon>Cytophagia</taxon>
        <taxon>Cytophagales</taxon>
        <taxon>Spirosomataceae</taxon>
        <taxon>Dyadobacter</taxon>
    </lineage>
</organism>
<protein>
    <submittedName>
        <fullName evidence="3">NIPSNAP family containing protein</fullName>
    </submittedName>
</protein>
<keyword evidence="4" id="KW-1185">Reference proteome</keyword>
<dbReference type="Pfam" id="PF07978">
    <property type="entry name" value="NIPSNAP"/>
    <property type="match status" value="1"/>
</dbReference>
<reference evidence="3 4" key="1">
    <citation type="submission" date="2019-05" db="EMBL/GenBank/DDBJ databases">
        <authorList>
            <person name="Qu J.-H."/>
        </authorList>
    </citation>
    <scope>NUCLEOTIDE SEQUENCE [LARGE SCALE GENOMIC DNA]</scope>
    <source>
        <strain evidence="3 4">T17</strain>
    </source>
</reference>